<reference evidence="2 3" key="1">
    <citation type="submission" date="2019-07" db="EMBL/GenBank/DDBJ databases">
        <title>Whole genome shotgun sequence of Enterococcus villorum NBRC 100699.</title>
        <authorList>
            <person name="Hosoyama A."/>
            <person name="Uohara A."/>
            <person name="Ohji S."/>
            <person name="Ichikawa N."/>
        </authorList>
    </citation>
    <scope>NUCLEOTIDE SEQUENCE [LARGE SCALE GENOMIC DNA]</scope>
    <source>
        <strain evidence="2 3">NBRC 100699</strain>
    </source>
</reference>
<name>A0A511IYM6_9ENTE</name>
<dbReference type="RefSeq" id="WP_010751121.1">
    <property type="nucleotide sequence ID" value="NZ_BJWF01000001.1"/>
</dbReference>
<dbReference type="EMBL" id="BJWF01000001">
    <property type="protein sequence ID" value="GEL90876.1"/>
    <property type="molecule type" value="Genomic_DNA"/>
</dbReference>
<evidence type="ECO:0000313" key="3">
    <source>
        <dbReference type="Proteomes" id="UP000321830"/>
    </source>
</evidence>
<gene>
    <name evidence="2" type="ORF">EVI01_02130</name>
</gene>
<proteinExistence type="predicted"/>
<evidence type="ECO:0000256" key="1">
    <source>
        <dbReference type="SAM" id="MobiDB-lite"/>
    </source>
</evidence>
<feature type="region of interest" description="Disordered" evidence="1">
    <location>
        <begin position="52"/>
        <end position="77"/>
    </location>
</feature>
<evidence type="ECO:0000313" key="2">
    <source>
        <dbReference type="EMBL" id="GEL90876.1"/>
    </source>
</evidence>
<feature type="compositionally biased region" description="Basic and acidic residues" evidence="1">
    <location>
        <begin position="52"/>
        <end position="65"/>
    </location>
</feature>
<sequence length="106" mass="12377">MKQLVANEATQKEHSDSLGFKKKGFFSRLLQYITRPIKTVIKKFFFKKPAETQHVRTSEEKHEQRSSTNMQQKHLDPARCIHTAAKSNSNKKIMNKEIKASLSRYL</sequence>
<organism evidence="2 3">
    <name type="scientific">Enterococcus villorum</name>
    <dbReference type="NCBI Taxonomy" id="112904"/>
    <lineage>
        <taxon>Bacteria</taxon>
        <taxon>Bacillati</taxon>
        <taxon>Bacillota</taxon>
        <taxon>Bacilli</taxon>
        <taxon>Lactobacillales</taxon>
        <taxon>Enterococcaceae</taxon>
        <taxon>Enterococcus</taxon>
    </lineage>
</organism>
<comment type="caution">
    <text evidence="2">The sequence shown here is derived from an EMBL/GenBank/DDBJ whole genome shotgun (WGS) entry which is preliminary data.</text>
</comment>
<dbReference type="AlphaFoldDB" id="A0A511IYM6"/>
<accession>A0A511IYM6</accession>
<dbReference type="Proteomes" id="UP000321830">
    <property type="component" value="Unassembled WGS sequence"/>
</dbReference>
<protein>
    <submittedName>
        <fullName evidence="2">Uncharacterized protein</fullName>
    </submittedName>
</protein>